<dbReference type="EMBL" id="PQGE01000006">
    <property type="protein sequence ID" value="POP45651.1"/>
    <property type="molecule type" value="Genomic_DNA"/>
</dbReference>
<sequence>MEFHENRAKRPFVGLVMIWQAFKQWRRQAQAKKVLQRMSDAQLRDMGLERDDIC</sequence>
<dbReference type="OrthoDB" id="6505244at2"/>
<protein>
    <submittedName>
        <fullName evidence="3">DUF1127 domain-containing protein</fullName>
    </submittedName>
</protein>
<comment type="caution">
    <text evidence="3">The sequence shown here is derived from an EMBL/GenBank/DDBJ whole genome shotgun (WGS) entry which is preliminary data.</text>
</comment>
<dbReference type="Pfam" id="PF06568">
    <property type="entry name" value="YjiS-like"/>
    <property type="match status" value="1"/>
</dbReference>
<reference evidence="4 5" key="1">
    <citation type="submission" date="2018-01" db="EMBL/GenBank/DDBJ databases">
        <title>Superficieibacter electus gen. nov., sp. nov., an extended-spectrum beta-lactamase possessing member of the Enterobacteriaceae family, isolated from intensive care unit surfaces.</title>
        <authorList>
            <person name="Potter R.F."/>
            <person name="D'Souza A.W."/>
        </authorList>
    </citation>
    <scope>NUCLEOTIDE SEQUENCE [LARGE SCALE GENOMIC DNA]</scope>
    <source>
        <strain evidence="3 5">BP-1</strain>
        <strain evidence="2 4">BP-2</strain>
    </source>
</reference>
<gene>
    <name evidence="3" type="ORF">CHU32_11915</name>
    <name evidence="2" type="ORF">CHU33_08985</name>
</gene>
<organism evidence="3 5">
    <name type="scientific">Superficieibacter electus</name>
    <dbReference type="NCBI Taxonomy" id="2022662"/>
    <lineage>
        <taxon>Bacteria</taxon>
        <taxon>Pseudomonadati</taxon>
        <taxon>Pseudomonadota</taxon>
        <taxon>Gammaproteobacteria</taxon>
        <taxon>Enterobacterales</taxon>
        <taxon>Enterobacteriaceae</taxon>
        <taxon>Superficieibacter</taxon>
    </lineage>
</organism>
<evidence type="ECO:0000313" key="3">
    <source>
        <dbReference type="EMBL" id="POP48812.1"/>
    </source>
</evidence>
<evidence type="ECO:0000313" key="4">
    <source>
        <dbReference type="Proteomes" id="UP000237073"/>
    </source>
</evidence>
<proteinExistence type="predicted"/>
<accession>A0A2P5GQG1</accession>
<name>A0A2P5GQG1_9ENTR</name>
<evidence type="ECO:0000313" key="2">
    <source>
        <dbReference type="EMBL" id="POP45651.1"/>
    </source>
</evidence>
<evidence type="ECO:0000313" key="5">
    <source>
        <dbReference type="Proteomes" id="UP000247005"/>
    </source>
</evidence>
<dbReference type="Proteomes" id="UP000247005">
    <property type="component" value="Unassembled WGS sequence"/>
</dbReference>
<feature type="domain" description="YjiS-like" evidence="1">
    <location>
        <begin position="18"/>
        <end position="53"/>
    </location>
</feature>
<keyword evidence="4" id="KW-1185">Reference proteome</keyword>
<dbReference type="AlphaFoldDB" id="A0A2P5GQG1"/>
<dbReference type="EMBL" id="PQGD01000008">
    <property type="protein sequence ID" value="POP48812.1"/>
    <property type="molecule type" value="Genomic_DNA"/>
</dbReference>
<evidence type="ECO:0000259" key="1">
    <source>
        <dbReference type="Pfam" id="PF06568"/>
    </source>
</evidence>
<dbReference type="Proteomes" id="UP000237073">
    <property type="component" value="Unassembled WGS sequence"/>
</dbReference>
<dbReference type="InterPro" id="IPR009506">
    <property type="entry name" value="YjiS-like"/>
</dbReference>
<dbReference type="RefSeq" id="WP_103675740.1">
    <property type="nucleotide sequence ID" value="NZ_PQGD01000008.1"/>
</dbReference>